<protein>
    <submittedName>
        <fullName evidence="1">Uncharacterized protein</fullName>
    </submittedName>
</protein>
<dbReference type="EMBL" id="LGRX02032723">
    <property type="protein sequence ID" value="KAK3243662.1"/>
    <property type="molecule type" value="Genomic_DNA"/>
</dbReference>
<dbReference type="AlphaFoldDB" id="A0AAE0BVS4"/>
<sequence>MHVLVFYCVCVRLRTNILFGGTCFFLQWIVRRQRPNSIGESDSDLRDIFNYIFQGGYTLPTYKLVTQYILALSVEGRAKVKKLLLFDLAAEGILPSIAGDVWSEGGVSIFGILTDWLDTEMRYHEKLLAAIPFIAVRHTDDEILLATKRACSKMGIGSFVESPNEFEVIDTVTTCVHSTASESASNIVCGWKEFDAWSLVQLPHSCPCT</sequence>
<accession>A0AAE0BVS4</accession>
<reference evidence="1 2" key="1">
    <citation type="journal article" date="2015" name="Genome Biol. Evol.">
        <title>Comparative Genomics of a Bacterivorous Green Alga Reveals Evolutionary Causalities and Consequences of Phago-Mixotrophic Mode of Nutrition.</title>
        <authorList>
            <person name="Burns J.A."/>
            <person name="Paasch A."/>
            <person name="Narechania A."/>
            <person name="Kim E."/>
        </authorList>
    </citation>
    <scope>NUCLEOTIDE SEQUENCE [LARGE SCALE GENOMIC DNA]</scope>
    <source>
        <strain evidence="1 2">PLY_AMNH</strain>
    </source>
</reference>
<evidence type="ECO:0000313" key="2">
    <source>
        <dbReference type="Proteomes" id="UP001190700"/>
    </source>
</evidence>
<evidence type="ECO:0000313" key="1">
    <source>
        <dbReference type="EMBL" id="KAK3243662.1"/>
    </source>
</evidence>
<keyword evidence="2" id="KW-1185">Reference proteome</keyword>
<dbReference type="Proteomes" id="UP001190700">
    <property type="component" value="Unassembled WGS sequence"/>
</dbReference>
<comment type="caution">
    <text evidence="1">The sequence shown here is derived from an EMBL/GenBank/DDBJ whole genome shotgun (WGS) entry which is preliminary data.</text>
</comment>
<name>A0AAE0BVS4_9CHLO</name>
<organism evidence="1 2">
    <name type="scientific">Cymbomonas tetramitiformis</name>
    <dbReference type="NCBI Taxonomy" id="36881"/>
    <lineage>
        <taxon>Eukaryota</taxon>
        <taxon>Viridiplantae</taxon>
        <taxon>Chlorophyta</taxon>
        <taxon>Pyramimonadophyceae</taxon>
        <taxon>Pyramimonadales</taxon>
        <taxon>Pyramimonadaceae</taxon>
        <taxon>Cymbomonas</taxon>
    </lineage>
</organism>
<proteinExistence type="predicted"/>
<gene>
    <name evidence="1" type="ORF">CYMTET_46696</name>
</gene>